<evidence type="ECO:0000256" key="4">
    <source>
        <dbReference type="PROSITE-ProRule" id="PRU00228"/>
    </source>
</evidence>
<reference evidence="7" key="1">
    <citation type="submission" date="2022-08" db="EMBL/GenBank/DDBJ databases">
        <title>A Global Phylogenomic Analysis of the Shiitake Genus Lentinula.</title>
        <authorList>
            <consortium name="DOE Joint Genome Institute"/>
            <person name="Sierra-Patev S."/>
            <person name="Min B."/>
            <person name="Naranjo-Ortiz M."/>
            <person name="Looney B."/>
            <person name="Konkel Z."/>
            <person name="Slot J.C."/>
            <person name="Sakamoto Y."/>
            <person name="Steenwyk J.L."/>
            <person name="Rokas A."/>
            <person name="Carro J."/>
            <person name="Camarero S."/>
            <person name="Ferreira P."/>
            <person name="Molpeceres G."/>
            <person name="Ruiz-Duenas F.J."/>
            <person name="Serrano A."/>
            <person name="Henrissat B."/>
            <person name="Drula E."/>
            <person name="Hughes K.W."/>
            <person name="Mata J.L."/>
            <person name="Ishikawa N.K."/>
            <person name="Vargas-Isla R."/>
            <person name="Ushijima S."/>
            <person name="Smith C.A."/>
            <person name="Ahrendt S."/>
            <person name="Andreopoulos W."/>
            <person name="He G."/>
            <person name="Labutti K."/>
            <person name="Lipzen A."/>
            <person name="Ng V."/>
            <person name="Riley R."/>
            <person name="Sandor L."/>
            <person name="Barry K."/>
            <person name="Martinez A.T."/>
            <person name="Xiao Y."/>
            <person name="Gibbons J.G."/>
            <person name="Terashima K."/>
            <person name="Grigoriev I.V."/>
            <person name="Hibbett D.S."/>
        </authorList>
    </citation>
    <scope>NUCLEOTIDE SEQUENCE</scope>
    <source>
        <strain evidence="7">JLM2183</strain>
    </source>
</reference>
<dbReference type="InterPro" id="IPR032350">
    <property type="entry name" value="Nbr1_FW"/>
</dbReference>
<proteinExistence type="predicted"/>
<dbReference type="GO" id="GO:0000407">
    <property type="term" value="C:phagophore assembly site"/>
    <property type="evidence" value="ECO:0007669"/>
    <property type="project" value="TreeGrafter"/>
</dbReference>
<evidence type="ECO:0000256" key="5">
    <source>
        <dbReference type="SAM" id="MobiDB-lite"/>
    </source>
</evidence>
<feature type="region of interest" description="Disordered" evidence="5">
    <location>
        <begin position="1099"/>
        <end position="1136"/>
    </location>
</feature>
<keyword evidence="2 4" id="KW-0863">Zinc-finger</keyword>
<feature type="compositionally biased region" description="Polar residues" evidence="5">
    <location>
        <begin position="1120"/>
        <end position="1133"/>
    </location>
</feature>
<accession>A0A9W9DTU8</accession>
<dbReference type="Pfam" id="PF00569">
    <property type="entry name" value="ZZ"/>
    <property type="match status" value="2"/>
</dbReference>
<dbReference type="PROSITE" id="PS01357">
    <property type="entry name" value="ZF_ZZ_1"/>
    <property type="match status" value="1"/>
</dbReference>
<dbReference type="PANTHER" id="PTHR20930:SF0">
    <property type="entry name" value="PROTEIN ILRUN"/>
    <property type="match status" value="1"/>
</dbReference>
<keyword evidence="3" id="KW-0862">Zinc</keyword>
<name>A0A9W9DTU8_9AGAR</name>
<dbReference type="GO" id="GO:0016236">
    <property type="term" value="P:macroautophagy"/>
    <property type="evidence" value="ECO:0007669"/>
    <property type="project" value="TreeGrafter"/>
</dbReference>
<evidence type="ECO:0000313" key="8">
    <source>
        <dbReference type="Proteomes" id="UP001150266"/>
    </source>
</evidence>
<evidence type="ECO:0000256" key="1">
    <source>
        <dbReference type="ARBA" id="ARBA00022723"/>
    </source>
</evidence>
<dbReference type="InterPro" id="IPR000433">
    <property type="entry name" value="Znf_ZZ"/>
</dbReference>
<sequence length="1217" mass="132628">MPFTVKATYRSETRKLSFPECNTFPSFDQLYHQAYLLVKLYRVFPISHSIILSELVFSPDSSISRVLLSREVRTAEEYSLAVTPFAGRAWTSPLLRFSVSDETPHKLPAITHKSQAQASNPQKPVISNPFPVVEPSFGRISYSHIPPPPIIFSSRPNFQEPIDAGISETNGPPQRDIPSCCAVAQTKKDIQQLITGFKVDLDRAIASLESQSQAMGQSQNVFPTSPIQVPLCDESIQSVPLAPPSDPPESPMLSLPSVPMYPPLCQYNLCWNCGVLKQGPWFDCAKCDNKLCVTCLDTASIGDCFFGSPHVWKKQTCKYCVPSATPVLTPSLLQPTSWGSIPLNSSSSPLLPSAPTMLPVAREEVSLPPVPFAVPVSETESQRNENGRVVHHGVWCDSCNTVIEGVRHKCLDCQDYDLCTSCISNGAAGTHNPFHEFFEISEPGRVVVHNVFGGNGEREAGPPGRHSEAPARSSPLAVHNAVCNLCESRIRGIRYTGTAVQLALQHHPRHPFVKVSHPDDFVHQGQGTVKEHYASCDACSRQIFGIRYKCMHQDCPDFDLCSACEALPIAVHPASHPLLKIKDVGTAIPTVYRNNLSAPRPDVTDVETNTEDRSPRGQPTPGNPRAPSPVGSYETGFLRNPAARADSVFTPEIPHTSPFYFMSESAQSPTPQHQDSEVICSLPAPAPVRNLSPVFVRSPSPPMMIPGAMPTFFNLPPIESLSLSPILTSSIKLPPIHRRSSVEEVDEPEGPIRTPSPLWKHTPYARPRSPFVIPGQYLSESQRYSPSPEHLCDFPVMAPAGAEPTSPDWEHSHAYGNPFPVRLQPQMTNYTSSSPHVLPPVQTSSVSSGFWPENFQEIRHLMEDEPSFSRDVRQSLGQSSESHPLRESPLIGEREPLLTRPASSNSLSDSERSVGSLASILSGIQISTNNPFITAMEFKGPLVGTPTAPVAAVVSLPSTPALEPLNAQFVADRNIADGQVIAPGAEFLKAWVIRNGGSRPWPEGTELVFVAGESLAKDSNSIQTQPVGIVQPNEQIELWTGELKAPETPGRFVAYYRLRDGEGNLFGHSIWLDINVSVTPQRDTPDTLASSEGYLSSSSIMVMPNGAPTPAAANGRDQENSAFEEQSPNSSVLGSPITARSMHSVSDETDLFDNDSDATGSLLSVSESDSDEELWQDSRTSILVESNVAESQATLTAAQHSDEYVVLYDEATSSEEE</sequence>
<dbReference type="InterPro" id="IPR013783">
    <property type="entry name" value="Ig-like_fold"/>
</dbReference>
<dbReference type="InterPro" id="IPR043145">
    <property type="entry name" value="Znf_ZZ_sf"/>
</dbReference>
<feature type="compositionally biased region" description="Low complexity" evidence="5">
    <location>
        <begin position="1099"/>
        <end position="1115"/>
    </location>
</feature>
<dbReference type="PANTHER" id="PTHR20930">
    <property type="entry name" value="OVARIAN CARCINOMA ANTIGEN CA125-RELATED"/>
    <property type="match status" value="1"/>
</dbReference>
<dbReference type="SUPFAM" id="SSF57850">
    <property type="entry name" value="RING/U-box"/>
    <property type="match status" value="2"/>
</dbReference>
<dbReference type="CDD" id="cd02249">
    <property type="entry name" value="ZZ"/>
    <property type="match status" value="1"/>
</dbReference>
<feature type="region of interest" description="Disordered" evidence="5">
    <location>
        <begin position="594"/>
        <end position="633"/>
    </location>
</feature>
<keyword evidence="1" id="KW-0479">Metal-binding</keyword>
<keyword evidence="8" id="KW-1185">Reference proteome</keyword>
<dbReference type="Pfam" id="PF16158">
    <property type="entry name" value="N_BRCA1_IG"/>
    <property type="match status" value="1"/>
</dbReference>
<dbReference type="Gene3D" id="2.60.40.10">
    <property type="entry name" value="Immunoglobulins"/>
    <property type="match status" value="1"/>
</dbReference>
<dbReference type="OrthoDB" id="661148at2759"/>
<dbReference type="PROSITE" id="PS50135">
    <property type="entry name" value="ZF_ZZ_2"/>
    <property type="match status" value="2"/>
</dbReference>
<evidence type="ECO:0000256" key="2">
    <source>
        <dbReference type="ARBA" id="ARBA00022771"/>
    </source>
</evidence>
<dbReference type="GO" id="GO:0008270">
    <property type="term" value="F:zinc ion binding"/>
    <property type="evidence" value="ECO:0007669"/>
    <property type="project" value="UniProtKB-KW"/>
</dbReference>
<dbReference type="AlphaFoldDB" id="A0A9W9DTU8"/>
<evidence type="ECO:0000313" key="7">
    <source>
        <dbReference type="EMBL" id="KAJ4485731.1"/>
    </source>
</evidence>
<dbReference type="EMBL" id="JAOTPV010000003">
    <property type="protein sequence ID" value="KAJ4485731.1"/>
    <property type="molecule type" value="Genomic_DNA"/>
</dbReference>
<feature type="region of interest" description="Disordered" evidence="5">
    <location>
        <begin position="1148"/>
        <end position="1173"/>
    </location>
</feature>
<dbReference type="SMART" id="SM00291">
    <property type="entry name" value="ZnF_ZZ"/>
    <property type="match status" value="2"/>
</dbReference>
<evidence type="ECO:0000259" key="6">
    <source>
        <dbReference type="PROSITE" id="PS50135"/>
    </source>
</evidence>
<dbReference type="Proteomes" id="UP001150266">
    <property type="component" value="Unassembled WGS sequence"/>
</dbReference>
<dbReference type="CDD" id="cd14947">
    <property type="entry name" value="NBR1_like"/>
    <property type="match status" value="1"/>
</dbReference>
<protein>
    <recommendedName>
        <fullName evidence="6">ZZ-type domain-containing protein</fullName>
    </recommendedName>
</protein>
<dbReference type="Gene3D" id="3.30.60.90">
    <property type="match status" value="2"/>
</dbReference>
<feature type="domain" description="ZZ-type" evidence="6">
    <location>
        <begin position="531"/>
        <end position="586"/>
    </location>
</feature>
<feature type="region of interest" description="Disordered" evidence="5">
    <location>
        <begin position="868"/>
        <end position="910"/>
    </location>
</feature>
<evidence type="ECO:0000256" key="3">
    <source>
        <dbReference type="ARBA" id="ARBA00022833"/>
    </source>
</evidence>
<feature type="domain" description="ZZ-type" evidence="6">
    <location>
        <begin position="391"/>
        <end position="445"/>
    </location>
</feature>
<organism evidence="7 8">
    <name type="scientific">Lentinula aciculospora</name>
    <dbReference type="NCBI Taxonomy" id="153920"/>
    <lineage>
        <taxon>Eukaryota</taxon>
        <taxon>Fungi</taxon>
        <taxon>Dikarya</taxon>
        <taxon>Basidiomycota</taxon>
        <taxon>Agaricomycotina</taxon>
        <taxon>Agaricomycetes</taxon>
        <taxon>Agaricomycetidae</taxon>
        <taxon>Agaricales</taxon>
        <taxon>Marasmiineae</taxon>
        <taxon>Omphalotaceae</taxon>
        <taxon>Lentinula</taxon>
    </lineage>
</organism>
<dbReference type="CDD" id="cd02340">
    <property type="entry name" value="ZZ_NBR1_like"/>
    <property type="match status" value="1"/>
</dbReference>
<gene>
    <name evidence="7" type="ORF">J3R30DRAFT_3697104</name>
</gene>
<comment type="caution">
    <text evidence="7">The sequence shown here is derived from an EMBL/GenBank/DDBJ whole genome shotgun (WGS) entry which is preliminary data.</text>
</comment>
<dbReference type="GO" id="GO:0043130">
    <property type="term" value="F:ubiquitin binding"/>
    <property type="evidence" value="ECO:0007669"/>
    <property type="project" value="TreeGrafter"/>
</dbReference>